<dbReference type="GO" id="GO:0016787">
    <property type="term" value="F:hydrolase activity"/>
    <property type="evidence" value="ECO:0007669"/>
    <property type="project" value="UniProtKB-KW"/>
</dbReference>
<dbReference type="GO" id="GO:0046872">
    <property type="term" value="F:metal ion binding"/>
    <property type="evidence" value="ECO:0007669"/>
    <property type="project" value="UniProtKB-KW"/>
</dbReference>
<dbReference type="AlphaFoldDB" id="A0A1S3Z8L8"/>
<sequence length="527" mass="58928">MAINEQPTVVPPVILPANSNQGGLHAIDYNHPLFLSPSDVSGIQIISFQLTGIENYSLRFRSMRMALLGRNKLVLVDGTFTKENFPENLWNHWERVNAIVLSWLMNSVSNGLLGSIMYASSAKAVRGMICMKEFWSNGKYTLDGNCTFTKEQYDHIVQLLNKDNLSVAIPSANVASTTATPSANAVGIPCALLASNNLQEWIIDIGATNHMVADIELLNKVSLMQTNQLKKVHLPNGETTQVTHIGTSTLTDQDIITNELFSGRVKAIGKEDSGLYILSRQKLPRNNAISLNTKETEISKETNSNDIELWHRRLGYVSATIFKKLFSTNAQDISAKIDLCTTCPCAKQTRKPFPISSIKIATSFELVHMDVWDPYKIPTMDVRTDNGTEFVNSVCENFFKNIGAIHQKTSPCTPQQNGVAERKHRHILELTRAIRFQANIPIKFWAASNISEPTLYSEAVKDPKWIDAMKAEIEALQNNHTWDIVTLPTGKIPIGCKWIYKIKYKASGEIERFKARLVAKCFSQKEG</sequence>
<dbReference type="InterPro" id="IPR025724">
    <property type="entry name" value="GAG-pre-integrase_dom"/>
</dbReference>
<dbReference type="GO" id="GO:0003676">
    <property type="term" value="F:nucleic acid binding"/>
    <property type="evidence" value="ECO:0007669"/>
    <property type="project" value="InterPro"/>
</dbReference>
<dbReference type="SUPFAM" id="SSF53098">
    <property type="entry name" value="Ribonuclease H-like"/>
    <property type="match status" value="1"/>
</dbReference>
<proteinExistence type="predicted"/>
<dbReference type="Pfam" id="PF13976">
    <property type="entry name" value="gag_pre-integrs"/>
    <property type="match status" value="1"/>
</dbReference>
<dbReference type="InterPro" id="IPR001584">
    <property type="entry name" value="Integrase_cat-core"/>
</dbReference>
<protein>
    <recommendedName>
        <fullName evidence="3">Integrase catalytic domain-containing protein</fullName>
    </recommendedName>
</protein>
<dbReference type="InterPro" id="IPR012337">
    <property type="entry name" value="RNaseH-like_sf"/>
</dbReference>
<dbReference type="PANTHER" id="PTHR42648">
    <property type="entry name" value="TRANSPOSASE, PUTATIVE-RELATED"/>
    <property type="match status" value="1"/>
</dbReference>
<dbReference type="OrthoDB" id="1938465at2759"/>
<accession>A0A1S3Z8L8</accession>
<dbReference type="STRING" id="4097.A0A1S3Z8L8"/>
<evidence type="ECO:0000313" key="4">
    <source>
        <dbReference type="RefSeq" id="XP_016460825.1"/>
    </source>
</evidence>
<evidence type="ECO:0000256" key="2">
    <source>
        <dbReference type="ARBA" id="ARBA00022801"/>
    </source>
</evidence>
<evidence type="ECO:0000259" key="3">
    <source>
        <dbReference type="PROSITE" id="PS50994"/>
    </source>
</evidence>
<evidence type="ECO:0000256" key="1">
    <source>
        <dbReference type="ARBA" id="ARBA00022723"/>
    </source>
</evidence>
<dbReference type="InterPro" id="IPR039537">
    <property type="entry name" value="Retrotran_Ty1/copia-like"/>
</dbReference>
<keyword evidence="2" id="KW-0378">Hydrolase</keyword>
<organism evidence="4">
    <name type="scientific">Nicotiana tabacum</name>
    <name type="common">Common tobacco</name>
    <dbReference type="NCBI Taxonomy" id="4097"/>
    <lineage>
        <taxon>Eukaryota</taxon>
        <taxon>Viridiplantae</taxon>
        <taxon>Streptophyta</taxon>
        <taxon>Embryophyta</taxon>
        <taxon>Tracheophyta</taxon>
        <taxon>Spermatophyta</taxon>
        <taxon>Magnoliopsida</taxon>
        <taxon>eudicotyledons</taxon>
        <taxon>Gunneridae</taxon>
        <taxon>Pentapetalae</taxon>
        <taxon>asterids</taxon>
        <taxon>lamiids</taxon>
        <taxon>Solanales</taxon>
        <taxon>Solanaceae</taxon>
        <taxon>Nicotianoideae</taxon>
        <taxon>Nicotianeae</taxon>
        <taxon>Nicotiana</taxon>
    </lineage>
</organism>
<gene>
    <name evidence="4" type="primary">LOC107784245</name>
</gene>
<name>A0A1S3Z8L8_TOBAC</name>
<dbReference type="PANTHER" id="PTHR42648:SF31">
    <property type="entry name" value="RNA-DIRECTED DNA POLYMERASE"/>
    <property type="match status" value="1"/>
</dbReference>
<dbReference type="PROSITE" id="PS50994">
    <property type="entry name" value="INTEGRASE"/>
    <property type="match status" value="1"/>
</dbReference>
<dbReference type="KEGG" id="nta:107784245"/>
<feature type="domain" description="Integrase catalytic" evidence="3">
    <location>
        <begin position="302"/>
        <end position="432"/>
    </location>
</feature>
<dbReference type="RefSeq" id="XP_016460825.1">
    <property type="nucleotide sequence ID" value="XM_016605339.1"/>
</dbReference>
<dbReference type="InterPro" id="IPR029472">
    <property type="entry name" value="Copia-like_N"/>
</dbReference>
<dbReference type="Gene3D" id="3.30.420.10">
    <property type="entry name" value="Ribonuclease H-like superfamily/Ribonuclease H"/>
    <property type="match status" value="1"/>
</dbReference>
<dbReference type="OMA" id="NDIELWH"/>
<dbReference type="PaxDb" id="4097-A0A1S3Z8L8"/>
<keyword evidence="1" id="KW-0479">Metal-binding</keyword>
<dbReference type="InterPro" id="IPR036397">
    <property type="entry name" value="RNaseH_sf"/>
</dbReference>
<dbReference type="InterPro" id="IPR013103">
    <property type="entry name" value="RVT_2"/>
</dbReference>
<dbReference type="GO" id="GO:0015074">
    <property type="term" value="P:DNA integration"/>
    <property type="evidence" value="ECO:0007669"/>
    <property type="project" value="InterPro"/>
</dbReference>
<dbReference type="Pfam" id="PF07727">
    <property type="entry name" value="RVT_2"/>
    <property type="match status" value="1"/>
</dbReference>
<dbReference type="Pfam" id="PF14244">
    <property type="entry name" value="Retrotran_gag_3"/>
    <property type="match status" value="1"/>
</dbReference>
<reference evidence="4" key="1">
    <citation type="submission" date="2025-08" db="UniProtKB">
        <authorList>
            <consortium name="RefSeq"/>
        </authorList>
    </citation>
    <scope>IDENTIFICATION</scope>
</reference>